<sequence>MPASMDFYLRAVTLAALLAARALASQTIGILSDQDGEETDDLLLNFNMSIMFYNDDPSVANLTLKHIVVTDELLGDLCEQLSELSFIVSACRSEESIKLVFEASLLSGIPTIQIGLDYWNLTRSLDVVPSAGTANYAYIVPTATVFSNVIPNVFPSLDIRSTVTVVFDDVFGNYSSWRQQFLRLPVKVDFLPMAAPRNVREQVKQLVLFNAMYIFLVAKTVNAVHFLEEFGLLNVRGTVKLFVLTQAVKVKSEKVKTGHL</sequence>
<keyword evidence="3" id="KW-1185">Reference proteome</keyword>
<proteinExistence type="predicted"/>
<accession>A0A183GC66</accession>
<dbReference type="WBParaSite" id="HPBE_0001974101-mRNA-1">
    <property type="protein sequence ID" value="HPBE_0001974101-mRNA-1"/>
    <property type="gene ID" value="HPBE_0001974101"/>
</dbReference>
<dbReference type="EMBL" id="UZAH01031584">
    <property type="protein sequence ID" value="VDP16467.1"/>
    <property type="molecule type" value="Genomic_DNA"/>
</dbReference>
<dbReference type="OrthoDB" id="5875815at2759"/>
<reference evidence="2 3" key="1">
    <citation type="submission" date="2018-11" db="EMBL/GenBank/DDBJ databases">
        <authorList>
            <consortium name="Pathogen Informatics"/>
        </authorList>
    </citation>
    <scope>NUCLEOTIDE SEQUENCE [LARGE SCALE GENOMIC DNA]</scope>
</reference>
<name>A0A183GC66_HELPZ</name>
<dbReference type="AlphaFoldDB" id="A0A183GC66"/>
<protein>
    <submittedName>
        <fullName evidence="4">ANF_receptor domain-containing protein</fullName>
    </submittedName>
</protein>
<gene>
    <name evidence="2" type="ORF">HPBE_LOCUS19740</name>
</gene>
<organism evidence="3 4">
    <name type="scientific">Heligmosomoides polygyrus</name>
    <name type="common">Parasitic roundworm</name>
    <dbReference type="NCBI Taxonomy" id="6339"/>
    <lineage>
        <taxon>Eukaryota</taxon>
        <taxon>Metazoa</taxon>
        <taxon>Ecdysozoa</taxon>
        <taxon>Nematoda</taxon>
        <taxon>Chromadorea</taxon>
        <taxon>Rhabditida</taxon>
        <taxon>Rhabditina</taxon>
        <taxon>Rhabditomorpha</taxon>
        <taxon>Strongyloidea</taxon>
        <taxon>Heligmosomidae</taxon>
        <taxon>Heligmosomoides</taxon>
    </lineage>
</organism>
<evidence type="ECO:0000313" key="2">
    <source>
        <dbReference type="EMBL" id="VDP16467.1"/>
    </source>
</evidence>
<dbReference type="Proteomes" id="UP000050761">
    <property type="component" value="Unassembled WGS sequence"/>
</dbReference>
<feature type="chain" id="PRO_5044551973" evidence="1">
    <location>
        <begin position="25"/>
        <end position="260"/>
    </location>
</feature>
<evidence type="ECO:0000313" key="4">
    <source>
        <dbReference type="WBParaSite" id="HPBE_0001974101-mRNA-1"/>
    </source>
</evidence>
<evidence type="ECO:0000313" key="3">
    <source>
        <dbReference type="Proteomes" id="UP000050761"/>
    </source>
</evidence>
<reference evidence="4" key="2">
    <citation type="submission" date="2019-09" db="UniProtKB">
        <authorList>
            <consortium name="WormBaseParasite"/>
        </authorList>
    </citation>
    <scope>IDENTIFICATION</scope>
</reference>
<feature type="signal peptide" evidence="1">
    <location>
        <begin position="1"/>
        <end position="24"/>
    </location>
</feature>
<keyword evidence="1" id="KW-0732">Signal</keyword>
<accession>A0A3P8AQ14</accession>
<evidence type="ECO:0000256" key="1">
    <source>
        <dbReference type="SAM" id="SignalP"/>
    </source>
</evidence>